<feature type="transmembrane region" description="Helical" evidence="2">
    <location>
        <begin position="7"/>
        <end position="28"/>
    </location>
</feature>
<dbReference type="EnsemblMetazoa" id="ACUA008802-RA">
    <property type="protein sequence ID" value="ACUA008802-PA"/>
    <property type="gene ID" value="ACUA008802"/>
</dbReference>
<evidence type="ECO:0008006" key="7">
    <source>
        <dbReference type="Google" id="ProtNLM"/>
    </source>
</evidence>
<dbReference type="Proteomes" id="UP000075883">
    <property type="component" value="Unassembled WGS sequence"/>
</dbReference>
<dbReference type="InterPro" id="IPR032008">
    <property type="entry name" value="APD1-4_N"/>
</dbReference>
<evidence type="ECO:0000256" key="2">
    <source>
        <dbReference type="SAM" id="Phobius"/>
    </source>
</evidence>
<evidence type="ECO:0000313" key="6">
    <source>
        <dbReference type="Proteomes" id="UP000075883"/>
    </source>
</evidence>
<proteinExistence type="predicted"/>
<dbReference type="PANTHER" id="PTHR39077:SF2">
    <property type="entry name" value="E3 UBIQUITIN-PROTEIN LIGASE APD1-4 MIDDLE DOMAIN-CONTAINING PROTEIN"/>
    <property type="match status" value="1"/>
</dbReference>
<dbReference type="PANTHER" id="PTHR39077">
    <property type="entry name" value="DUF4793 DOMAIN-CONTAINING PROTEIN"/>
    <property type="match status" value="1"/>
</dbReference>
<dbReference type="EMBL" id="AXCM01003808">
    <property type="status" value="NOT_ANNOTATED_CDS"/>
    <property type="molecule type" value="Genomic_DNA"/>
</dbReference>
<feature type="region of interest" description="Disordered" evidence="1">
    <location>
        <begin position="301"/>
        <end position="371"/>
    </location>
</feature>
<feature type="domain" description="E3 ubiquitin-protein ligase APD1-4 N-terminal" evidence="3">
    <location>
        <begin position="65"/>
        <end position="134"/>
    </location>
</feature>
<dbReference type="InterPro" id="IPR032010">
    <property type="entry name" value="APD1-4_M"/>
</dbReference>
<feature type="transmembrane region" description="Helical" evidence="2">
    <location>
        <begin position="529"/>
        <end position="548"/>
    </location>
</feature>
<evidence type="ECO:0000313" key="5">
    <source>
        <dbReference type="EnsemblMetazoa" id="ACUA008802-PA"/>
    </source>
</evidence>
<evidence type="ECO:0000259" key="4">
    <source>
        <dbReference type="Pfam" id="PF16041"/>
    </source>
</evidence>
<keyword evidence="2" id="KW-1133">Transmembrane helix</keyword>
<dbReference type="AlphaFoldDB" id="A0A182M3U9"/>
<evidence type="ECO:0000256" key="1">
    <source>
        <dbReference type="SAM" id="MobiDB-lite"/>
    </source>
</evidence>
<keyword evidence="2" id="KW-0472">Membrane</keyword>
<organism evidence="5 6">
    <name type="scientific">Anopheles culicifacies</name>
    <dbReference type="NCBI Taxonomy" id="139723"/>
    <lineage>
        <taxon>Eukaryota</taxon>
        <taxon>Metazoa</taxon>
        <taxon>Ecdysozoa</taxon>
        <taxon>Arthropoda</taxon>
        <taxon>Hexapoda</taxon>
        <taxon>Insecta</taxon>
        <taxon>Pterygota</taxon>
        <taxon>Neoptera</taxon>
        <taxon>Endopterygota</taxon>
        <taxon>Diptera</taxon>
        <taxon>Nematocera</taxon>
        <taxon>Culicoidea</taxon>
        <taxon>Culicidae</taxon>
        <taxon>Anophelinae</taxon>
        <taxon>Anopheles</taxon>
        <taxon>culicifacies species complex</taxon>
    </lineage>
</organism>
<name>A0A182M3U9_9DIPT</name>
<keyword evidence="6" id="KW-1185">Reference proteome</keyword>
<dbReference type="Pfam" id="PF16040">
    <property type="entry name" value="APD1-4_N"/>
    <property type="match status" value="1"/>
</dbReference>
<evidence type="ECO:0000259" key="3">
    <source>
        <dbReference type="Pfam" id="PF16040"/>
    </source>
</evidence>
<feature type="compositionally biased region" description="Basic residues" evidence="1">
    <location>
        <begin position="361"/>
        <end position="370"/>
    </location>
</feature>
<accession>A0A182M3U9</accession>
<feature type="compositionally biased region" description="Basic residues" evidence="1">
    <location>
        <begin position="317"/>
        <end position="329"/>
    </location>
</feature>
<sequence length="549" mass="61569">MHGVKRVVAFCILTAILPASLIILPLYLRHTVFADVVYPIAESDIIEIRDGISSVFCQKHTLQMNSTFNAFQLDHEPEVSNNRKHIRLKKSMTLPDDTLEYWGFYLLKGATVALKVCSRYDGSRILVVKGERNLRTCGLLEHNNNKIDNYLNKEHVQVQVTFESAAEVIVEHSGELKGTPNLPADGNHGGEDLSEDHPSPEEAASMLERLHSSKEGRAYSTRTTDNELDKMKRTTAMAYDTSGRKAQHATTKRIGRPVSVTIKNVPTVASTTTTTTTTTTEVPTSTTENLIKKYRNFRATEAGPASAEVSGDEGSTIHRKRHNHSKTGHRQPIDLGASKEGETIVSPDSVDRSEQLPTNGKRQRRRRRRRDLVYDRAINHGGTAMNYSNNTSDSVSSFENSLLSCYDGDILLAHSFPPSKSCQSVKYLEGASHTVTKHEVVSDGYYYYIFYSDNDYVQNDIHAMFDIWKPTFQYSNISDSKGCINSTHCSFPITFWSNERVIVEVPTRDGIEHEEDDITLLVSTCHPRMAIYIIFPVSVLILVLTCAFL</sequence>
<dbReference type="VEuPathDB" id="VectorBase:ACUA008802"/>
<feature type="region of interest" description="Disordered" evidence="1">
    <location>
        <begin position="175"/>
        <end position="203"/>
    </location>
</feature>
<reference evidence="5" key="2">
    <citation type="submission" date="2020-05" db="UniProtKB">
        <authorList>
            <consortium name="EnsemblMetazoa"/>
        </authorList>
    </citation>
    <scope>IDENTIFICATION</scope>
    <source>
        <strain evidence="5">A-37</strain>
    </source>
</reference>
<feature type="domain" description="E3 ubiquitin-protein ligase APD1-4 middle" evidence="4">
    <location>
        <begin position="437"/>
        <end position="546"/>
    </location>
</feature>
<protein>
    <recommendedName>
        <fullName evidence="7">E3 ubiquitin-protein ligase APD1-4 middle domain-containing protein</fullName>
    </recommendedName>
</protein>
<keyword evidence="2" id="KW-0812">Transmembrane</keyword>
<dbReference type="Pfam" id="PF16041">
    <property type="entry name" value="APD1-4_M"/>
    <property type="match status" value="1"/>
</dbReference>
<feature type="compositionally biased region" description="Basic and acidic residues" evidence="1">
    <location>
        <begin position="188"/>
        <end position="200"/>
    </location>
</feature>
<reference evidence="6" key="1">
    <citation type="submission" date="2013-09" db="EMBL/GenBank/DDBJ databases">
        <title>The Genome Sequence of Anopheles culicifacies species A.</title>
        <authorList>
            <consortium name="The Broad Institute Genomics Platform"/>
            <person name="Neafsey D.E."/>
            <person name="Besansky N."/>
            <person name="Howell P."/>
            <person name="Walton C."/>
            <person name="Young S.K."/>
            <person name="Zeng Q."/>
            <person name="Gargeya S."/>
            <person name="Fitzgerald M."/>
            <person name="Haas B."/>
            <person name="Abouelleil A."/>
            <person name="Allen A.W."/>
            <person name="Alvarado L."/>
            <person name="Arachchi H.M."/>
            <person name="Berlin A.M."/>
            <person name="Chapman S.B."/>
            <person name="Gainer-Dewar J."/>
            <person name="Goldberg J."/>
            <person name="Griggs A."/>
            <person name="Gujja S."/>
            <person name="Hansen M."/>
            <person name="Howarth C."/>
            <person name="Imamovic A."/>
            <person name="Ireland A."/>
            <person name="Larimer J."/>
            <person name="McCowan C."/>
            <person name="Murphy C."/>
            <person name="Pearson M."/>
            <person name="Poon T.W."/>
            <person name="Priest M."/>
            <person name="Roberts A."/>
            <person name="Saif S."/>
            <person name="Shea T."/>
            <person name="Sisk P."/>
            <person name="Sykes S."/>
            <person name="Wortman J."/>
            <person name="Nusbaum C."/>
            <person name="Birren B."/>
        </authorList>
    </citation>
    <scope>NUCLEOTIDE SEQUENCE [LARGE SCALE GENOMIC DNA]</scope>
    <source>
        <strain evidence="6">A-37</strain>
    </source>
</reference>